<evidence type="ECO:0000313" key="1">
    <source>
        <dbReference type="EMBL" id="BBM44040.1"/>
    </source>
</evidence>
<proteinExistence type="predicted"/>
<protein>
    <submittedName>
        <fullName evidence="1">Uncharacterized protein</fullName>
    </submittedName>
</protein>
<dbReference type="RefSeq" id="WP_026749588.1">
    <property type="nucleotide sequence ID" value="NZ_AP019831.1"/>
</dbReference>
<dbReference type="OrthoDB" id="82231at2"/>
<sequence>MIDEKYRRNPEHITDFLKKERFRYIKIFERLVNDKLYEEYEQCDFILEKIEEFTEEDEKHLVYRIKEEENKYNVEYLKERILENFIFEELYFLVNQKFELLEILNIDEIMEKIEIIQQEVIKIENVDLKLKYPDLEKYKKLVSDEDVFLEFIKNYKFYSVFKSNISDKKKTIYGIVSKPVPLSLQTKQEKGIYVIKGHLNYDKMSNLRFHKFINSEYRREFENVKVEYGKLMLLDDVRITKKVDNMIKICEKENQYELSNENSQNRIIYFKREFLKYLI</sequence>
<dbReference type="Proteomes" id="UP000422644">
    <property type="component" value="Chromosome"/>
</dbReference>
<organism evidence="1 2">
    <name type="scientific">Leptotrichia trevisanii</name>
    <dbReference type="NCBI Taxonomy" id="109328"/>
    <lineage>
        <taxon>Bacteria</taxon>
        <taxon>Fusobacteriati</taxon>
        <taxon>Fusobacteriota</taxon>
        <taxon>Fusobacteriia</taxon>
        <taxon>Fusobacteriales</taxon>
        <taxon>Leptotrichiaceae</taxon>
        <taxon>Leptotrichia</taxon>
    </lineage>
</organism>
<name>A0A510JXC7_9FUSO</name>
<reference evidence="1 2" key="1">
    <citation type="submission" date="2019-07" db="EMBL/GenBank/DDBJ databases">
        <title>Complete Genome Sequence of Leptotrichia trevisanii Strain JMUB3870.</title>
        <authorList>
            <person name="Watanabe S."/>
            <person name="Cui L."/>
        </authorList>
    </citation>
    <scope>NUCLEOTIDE SEQUENCE [LARGE SCALE GENOMIC DNA]</scope>
    <source>
        <strain evidence="1 2">JMUB3870</strain>
    </source>
</reference>
<keyword evidence="2" id="KW-1185">Reference proteome</keyword>
<accession>A0A510JXC7</accession>
<dbReference type="AlphaFoldDB" id="A0A510JXC7"/>
<dbReference type="EMBL" id="AP019831">
    <property type="protein sequence ID" value="BBM44040.1"/>
    <property type="molecule type" value="Genomic_DNA"/>
</dbReference>
<gene>
    <name evidence="1" type="ORF">JMUB3870_0130</name>
</gene>
<evidence type="ECO:0000313" key="2">
    <source>
        <dbReference type="Proteomes" id="UP000422644"/>
    </source>
</evidence>